<feature type="transmembrane region" description="Helical" evidence="6">
    <location>
        <begin position="47"/>
        <end position="68"/>
    </location>
</feature>
<sequence>MWTIPSNNVEGRTLMAVNITFLILAFISFGIRVYARVLTRVHLDSSDYTCCAGLLFSVGLTVILWAVYSHGWGLDVSYFTVEYQVFAGKLFVAILIIWNTAVTMVRVSMLLFYIRIFFVSALKPVFWITLGLNIAGCVAVCIAALTICQPYSHAYNPQPGGRCGDILALQRFTAYWNLIADVAIVVLPMPILWSLKIGTQKKIGLSIIMGMGVFICAGTITRVILSAVYKVNNITKQNSIVVFITAMEPIVGIINACLPHFPPVFRRFGTSRFAASIGQIFQTEKSNMGSFGKRKGWSGSGRQQTGEFVTLDDDAVELNSTYAKQDVPQNGIHVRTDFRVANTGVVM</sequence>
<keyword evidence="3 6" id="KW-1133">Transmembrane helix</keyword>
<evidence type="ECO:0000313" key="8">
    <source>
        <dbReference type="EMBL" id="PVH92481.1"/>
    </source>
</evidence>
<dbReference type="Pfam" id="PF20684">
    <property type="entry name" value="Fung_rhodopsin"/>
    <property type="match status" value="1"/>
</dbReference>
<evidence type="ECO:0000256" key="5">
    <source>
        <dbReference type="ARBA" id="ARBA00038359"/>
    </source>
</evidence>
<feature type="transmembrane region" description="Helical" evidence="6">
    <location>
        <begin position="15"/>
        <end position="35"/>
    </location>
</feature>
<evidence type="ECO:0000259" key="7">
    <source>
        <dbReference type="Pfam" id="PF20684"/>
    </source>
</evidence>
<reference evidence="8 9" key="1">
    <citation type="journal article" date="2018" name="Sci. Rep.">
        <title>Comparative genomics provides insights into the lifestyle and reveals functional heterogeneity of dark septate endophytic fungi.</title>
        <authorList>
            <person name="Knapp D.G."/>
            <person name="Nemeth J.B."/>
            <person name="Barry K."/>
            <person name="Hainaut M."/>
            <person name="Henrissat B."/>
            <person name="Johnson J."/>
            <person name="Kuo A."/>
            <person name="Lim J.H.P."/>
            <person name="Lipzen A."/>
            <person name="Nolan M."/>
            <person name="Ohm R.A."/>
            <person name="Tamas L."/>
            <person name="Grigoriev I.V."/>
            <person name="Spatafora J.W."/>
            <person name="Nagy L.G."/>
            <person name="Kovacs G.M."/>
        </authorList>
    </citation>
    <scope>NUCLEOTIDE SEQUENCE [LARGE SCALE GENOMIC DNA]</scope>
    <source>
        <strain evidence="8 9">DSE2036</strain>
    </source>
</reference>
<feature type="transmembrane region" description="Helical" evidence="6">
    <location>
        <begin position="88"/>
        <end position="113"/>
    </location>
</feature>
<organism evidence="8 9">
    <name type="scientific">Periconia macrospinosa</name>
    <dbReference type="NCBI Taxonomy" id="97972"/>
    <lineage>
        <taxon>Eukaryota</taxon>
        <taxon>Fungi</taxon>
        <taxon>Dikarya</taxon>
        <taxon>Ascomycota</taxon>
        <taxon>Pezizomycotina</taxon>
        <taxon>Dothideomycetes</taxon>
        <taxon>Pleosporomycetidae</taxon>
        <taxon>Pleosporales</taxon>
        <taxon>Massarineae</taxon>
        <taxon>Periconiaceae</taxon>
        <taxon>Periconia</taxon>
    </lineage>
</organism>
<dbReference type="EMBL" id="KZ805679">
    <property type="protein sequence ID" value="PVH92481.1"/>
    <property type="molecule type" value="Genomic_DNA"/>
</dbReference>
<dbReference type="STRING" id="97972.A0A2V1D378"/>
<dbReference type="InterPro" id="IPR052337">
    <property type="entry name" value="SAT4-like"/>
</dbReference>
<keyword evidence="4 6" id="KW-0472">Membrane</keyword>
<feature type="domain" description="Rhodopsin" evidence="7">
    <location>
        <begin position="31"/>
        <end position="267"/>
    </location>
</feature>
<evidence type="ECO:0000256" key="3">
    <source>
        <dbReference type="ARBA" id="ARBA00022989"/>
    </source>
</evidence>
<dbReference type="GO" id="GO:0016020">
    <property type="term" value="C:membrane"/>
    <property type="evidence" value="ECO:0007669"/>
    <property type="project" value="UniProtKB-SubCell"/>
</dbReference>
<dbReference type="AlphaFoldDB" id="A0A2V1D378"/>
<feature type="transmembrane region" description="Helical" evidence="6">
    <location>
        <begin position="207"/>
        <end position="228"/>
    </location>
</feature>
<accession>A0A2V1D378</accession>
<feature type="transmembrane region" description="Helical" evidence="6">
    <location>
        <begin position="125"/>
        <end position="147"/>
    </location>
</feature>
<dbReference type="PANTHER" id="PTHR33048:SF57">
    <property type="entry name" value="INTEGRAL MEMBRANE PROTEIN-RELATED"/>
    <property type="match status" value="1"/>
</dbReference>
<feature type="transmembrane region" description="Helical" evidence="6">
    <location>
        <begin position="240"/>
        <end position="258"/>
    </location>
</feature>
<proteinExistence type="inferred from homology"/>
<evidence type="ECO:0000256" key="6">
    <source>
        <dbReference type="SAM" id="Phobius"/>
    </source>
</evidence>
<feature type="transmembrane region" description="Helical" evidence="6">
    <location>
        <begin position="174"/>
        <end position="195"/>
    </location>
</feature>
<dbReference type="PANTHER" id="PTHR33048">
    <property type="entry name" value="PTH11-LIKE INTEGRAL MEMBRANE PROTEIN (AFU_ORTHOLOGUE AFUA_5G11245)"/>
    <property type="match status" value="1"/>
</dbReference>
<dbReference type="Proteomes" id="UP000244855">
    <property type="component" value="Unassembled WGS sequence"/>
</dbReference>
<evidence type="ECO:0000256" key="2">
    <source>
        <dbReference type="ARBA" id="ARBA00022692"/>
    </source>
</evidence>
<comment type="similarity">
    <text evidence="5">Belongs to the SAT4 family.</text>
</comment>
<evidence type="ECO:0000313" key="9">
    <source>
        <dbReference type="Proteomes" id="UP000244855"/>
    </source>
</evidence>
<comment type="subcellular location">
    <subcellularLocation>
        <location evidence="1">Membrane</location>
        <topology evidence="1">Multi-pass membrane protein</topology>
    </subcellularLocation>
</comment>
<gene>
    <name evidence="8" type="ORF">DM02DRAFT_733661</name>
</gene>
<dbReference type="OrthoDB" id="10017208at2759"/>
<keyword evidence="2 6" id="KW-0812">Transmembrane</keyword>
<protein>
    <recommendedName>
        <fullName evidence="7">Rhodopsin domain-containing protein</fullName>
    </recommendedName>
</protein>
<evidence type="ECO:0000256" key="1">
    <source>
        <dbReference type="ARBA" id="ARBA00004141"/>
    </source>
</evidence>
<evidence type="ECO:0000256" key="4">
    <source>
        <dbReference type="ARBA" id="ARBA00023136"/>
    </source>
</evidence>
<dbReference type="InterPro" id="IPR049326">
    <property type="entry name" value="Rhodopsin_dom_fungi"/>
</dbReference>
<name>A0A2V1D378_9PLEO</name>
<keyword evidence="9" id="KW-1185">Reference proteome</keyword>